<name>A0A1T5CHG1_9FLAO</name>
<dbReference type="OrthoDB" id="955690at2"/>
<keyword evidence="1" id="KW-1133">Transmembrane helix</keyword>
<reference evidence="2 3" key="1">
    <citation type="submission" date="2017-02" db="EMBL/GenBank/DDBJ databases">
        <authorList>
            <person name="Peterson S.W."/>
        </authorList>
    </citation>
    <scope>NUCLEOTIDE SEQUENCE [LARGE SCALE GENOMIC DNA]</scope>
    <source>
        <strain evidence="2 3">DSM 22323</strain>
    </source>
</reference>
<evidence type="ECO:0000313" key="3">
    <source>
        <dbReference type="Proteomes" id="UP000191112"/>
    </source>
</evidence>
<keyword evidence="1" id="KW-0812">Transmembrane</keyword>
<dbReference type="EMBL" id="FUYZ01000001">
    <property type="protein sequence ID" value="SKB58887.1"/>
    <property type="molecule type" value="Genomic_DNA"/>
</dbReference>
<evidence type="ECO:0000313" key="2">
    <source>
        <dbReference type="EMBL" id="SKB58887.1"/>
    </source>
</evidence>
<dbReference type="Proteomes" id="UP000191112">
    <property type="component" value="Unassembled WGS sequence"/>
</dbReference>
<gene>
    <name evidence="2" type="ORF">SAMN05660477_00073</name>
</gene>
<accession>A0A1T5CHG1</accession>
<evidence type="ECO:0000256" key="1">
    <source>
        <dbReference type="SAM" id="Phobius"/>
    </source>
</evidence>
<keyword evidence="3" id="KW-1185">Reference proteome</keyword>
<keyword evidence="1" id="KW-0472">Membrane</keyword>
<proteinExistence type="predicted"/>
<dbReference type="STRING" id="619805.SAMN05660477_00073"/>
<dbReference type="RefSeq" id="WP_079665409.1">
    <property type="nucleotide sequence ID" value="NZ_FUYZ01000001.1"/>
</dbReference>
<feature type="transmembrane region" description="Helical" evidence="1">
    <location>
        <begin position="145"/>
        <end position="162"/>
    </location>
</feature>
<dbReference type="AlphaFoldDB" id="A0A1T5CHG1"/>
<organism evidence="2 3">
    <name type="scientific">Soonwooa buanensis</name>
    <dbReference type="NCBI Taxonomy" id="619805"/>
    <lineage>
        <taxon>Bacteria</taxon>
        <taxon>Pseudomonadati</taxon>
        <taxon>Bacteroidota</taxon>
        <taxon>Flavobacteriia</taxon>
        <taxon>Flavobacteriales</taxon>
        <taxon>Weeksellaceae</taxon>
        <taxon>Chryseobacterium group</taxon>
        <taxon>Soonwooa</taxon>
    </lineage>
</organism>
<sequence length="164" mass="19410">MKLTWKKNIASDYSIFNDAQKIGSLRKEDLFTDKIIGKIDTEEFLFYKKSIFDSSVSFKNTEDSSQIGNINFNIWNNKANIEFGGKRYTWRYNNFLNNKWIIESTTGNKAEYTSRFSNGEINIKEDDQLMILLGLYVKKYYQRNTFIIFFVLFLPIILRSILNN</sequence>
<protein>
    <submittedName>
        <fullName evidence="2">Uncharacterized protein</fullName>
    </submittedName>
</protein>